<accession>A0A9D2LBG3</accession>
<sequence length="265" mass="28466">MSTIDDAPPLPDLPPLAEQAERLISLDVPQLAGLEEDSLRRAAEQWGGDRNDVLMALSPQSAPASTLTAVLGWNGSRGAAADGPAASTTLDMVDVDEAGPAEIDIPAGAIYLVHDPDHGEDLKNLSPQEALTDIAARDRSPMLLTEALHWVLQQPEVLEQGHSSMMLGSLLRRPGGFYNQRVPALWSGHGTHDERPPHDERSAHDERPAHEEAARGEALAEPPGQQDREEAEDLAAGFLGWRWWGSRHRSLGAATTAARTPVPSA</sequence>
<feature type="region of interest" description="Disordered" evidence="1">
    <location>
        <begin position="184"/>
        <end position="232"/>
    </location>
</feature>
<dbReference type="Pfam" id="PF18959">
    <property type="entry name" value="DUF5701"/>
    <property type="match status" value="1"/>
</dbReference>
<evidence type="ECO:0000256" key="1">
    <source>
        <dbReference type="SAM" id="MobiDB-lite"/>
    </source>
</evidence>
<dbReference type="AlphaFoldDB" id="A0A9D2LBG3"/>
<proteinExistence type="predicted"/>
<dbReference type="EMBL" id="DWZH01000022">
    <property type="protein sequence ID" value="HJB09494.1"/>
    <property type="molecule type" value="Genomic_DNA"/>
</dbReference>
<protein>
    <submittedName>
        <fullName evidence="2">Uncharacterized protein</fullName>
    </submittedName>
</protein>
<dbReference type="InterPro" id="IPR043755">
    <property type="entry name" value="DUF5701"/>
</dbReference>
<evidence type="ECO:0000313" key="3">
    <source>
        <dbReference type="Proteomes" id="UP000823823"/>
    </source>
</evidence>
<name>A0A9D2LBG3_9MICO</name>
<feature type="compositionally biased region" description="Basic and acidic residues" evidence="1">
    <location>
        <begin position="190"/>
        <end position="215"/>
    </location>
</feature>
<evidence type="ECO:0000313" key="2">
    <source>
        <dbReference type="EMBL" id="HJB09494.1"/>
    </source>
</evidence>
<gene>
    <name evidence="2" type="ORF">H9786_03010</name>
</gene>
<reference evidence="2" key="1">
    <citation type="journal article" date="2021" name="PeerJ">
        <title>Extensive microbial diversity within the chicken gut microbiome revealed by metagenomics and culture.</title>
        <authorList>
            <person name="Gilroy R."/>
            <person name="Ravi A."/>
            <person name="Getino M."/>
            <person name="Pursley I."/>
            <person name="Horton D.L."/>
            <person name="Alikhan N.F."/>
            <person name="Baker D."/>
            <person name="Gharbi K."/>
            <person name="Hall N."/>
            <person name="Watson M."/>
            <person name="Adriaenssens E.M."/>
            <person name="Foster-Nyarko E."/>
            <person name="Jarju S."/>
            <person name="Secka A."/>
            <person name="Antonio M."/>
            <person name="Oren A."/>
            <person name="Chaudhuri R.R."/>
            <person name="La Ragione R."/>
            <person name="Hildebrand F."/>
            <person name="Pallen M.J."/>
        </authorList>
    </citation>
    <scope>NUCLEOTIDE SEQUENCE</scope>
    <source>
        <strain evidence="2">ChiHjej13B12-24818</strain>
    </source>
</reference>
<reference evidence="2" key="2">
    <citation type="submission" date="2021-04" db="EMBL/GenBank/DDBJ databases">
        <authorList>
            <person name="Gilroy R."/>
        </authorList>
    </citation>
    <scope>NUCLEOTIDE SEQUENCE</scope>
    <source>
        <strain evidence="2">ChiHjej13B12-24818</strain>
    </source>
</reference>
<dbReference type="Proteomes" id="UP000823823">
    <property type="component" value="Unassembled WGS sequence"/>
</dbReference>
<comment type="caution">
    <text evidence="2">The sequence shown here is derived from an EMBL/GenBank/DDBJ whole genome shotgun (WGS) entry which is preliminary data.</text>
</comment>
<organism evidence="2 3">
    <name type="scientific">Candidatus Brachybacterium merdavium</name>
    <dbReference type="NCBI Taxonomy" id="2838513"/>
    <lineage>
        <taxon>Bacteria</taxon>
        <taxon>Bacillati</taxon>
        <taxon>Actinomycetota</taxon>
        <taxon>Actinomycetes</taxon>
        <taxon>Micrococcales</taxon>
        <taxon>Dermabacteraceae</taxon>
        <taxon>Brachybacterium</taxon>
    </lineage>
</organism>